<evidence type="ECO:0000313" key="3">
    <source>
        <dbReference type="WBParaSite" id="HCON_00136065-00001"/>
    </source>
</evidence>
<reference evidence="3" key="1">
    <citation type="submission" date="2020-12" db="UniProtKB">
        <authorList>
            <consortium name="WormBaseParasite"/>
        </authorList>
    </citation>
    <scope>IDENTIFICATION</scope>
    <source>
        <strain evidence="3">MHco3</strain>
    </source>
</reference>
<accession>A0A7I5EC94</accession>
<protein>
    <submittedName>
        <fullName evidence="3">Inhibitor_I29 domain-containing protein</fullName>
    </submittedName>
</protein>
<dbReference type="OrthoDB" id="5793088at2759"/>
<dbReference type="WBParaSite" id="HCON_00136065-00001">
    <property type="protein sequence ID" value="HCON_00136065-00001"/>
    <property type="gene ID" value="HCON_00136065"/>
</dbReference>
<keyword evidence="2" id="KW-1185">Reference proteome</keyword>
<proteinExistence type="predicted"/>
<evidence type="ECO:0000256" key="1">
    <source>
        <dbReference type="SAM" id="SignalP"/>
    </source>
</evidence>
<name>A0A7I5EC94_HAECO</name>
<sequence length="240" mass="26811">QNMLEQGSLLVVQVLAILLFYNALSEDCADCVAVAPGQEKVLGFEADGFVLPEQMIYSTNRKAKMQVPDIAVTKEQALRTINSYFEKWMHHEISSYLLSNGLSMEVLKQIRYMPSTYDPLQCNEVYVPTPGSWNVVEFDSESSGSAYNCVLIQNVPLYVCQSTKCSINGTASENGTTLQVPELQYAPNKFSTYKGSFKIYNAKVASWDNSTWGQIFQQVDDDLKSGEYGGQFSNLNINII</sequence>
<organism evidence="2 3">
    <name type="scientific">Haemonchus contortus</name>
    <name type="common">Barber pole worm</name>
    <dbReference type="NCBI Taxonomy" id="6289"/>
    <lineage>
        <taxon>Eukaryota</taxon>
        <taxon>Metazoa</taxon>
        <taxon>Ecdysozoa</taxon>
        <taxon>Nematoda</taxon>
        <taxon>Chromadorea</taxon>
        <taxon>Rhabditida</taxon>
        <taxon>Rhabditina</taxon>
        <taxon>Rhabditomorpha</taxon>
        <taxon>Strongyloidea</taxon>
        <taxon>Trichostrongylidae</taxon>
        <taxon>Haemonchus</taxon>
    </lineage>
</organism>
<dbReference type="Proteomes" id="UP000025227">
    <property type="component" value="Unplaced"/>
</dbReference>
<keyword evidence="1" id="KW-0732">Signal</keyword>
<feature type="signal peptide" evidence="1">
    <location>
        <begin position="1"/>
        <end position="25"/>
    </location>
</feature>
<evidence type="ECO:0000313" key="2">
    <source>
        <dbReference type="Proteomes" id="UP000025227"/>
    </source>
</evidence>
<dbReference type="AlphaFoldDB" id="A0A7I5EC94"/>
<feature type="chain" id="PRO_5029860102" evidence="1">
    <location>
        <begin position="26"/>
        <end position="240"/>
    </location>
</feature>